<dbReference type="InterPro" id="IPR038765">
    <property type="entry name" value="Papain-like_cys_pep_sf"/>
</dbReference>
<name>A0A445C7Z9_ARAHY</name>
<gene>
    <name evidence="2" type="ORF">Ahy_A07g032934</name>
</gene>
<dbReference type="Gene3D" id="3.40.395.10">
    <property type="entry name" value="Adenoviral Proteinase, Chain A"/>
    <property type="match status" value="1"/>
</dbReference>
<keyword evidence="3" id="KW-1185">Reference proteome</keyword>
<evidence type="ECO:0000256" key="1">
    <source>
        <dbReference type="SAM" id="Coils"/>
    </source>
</evidence>
<dbReference type="Proteomes" id="UP000289738">
    <property type="component" value="Chromosome A07"/>
</dbReference>
<keyword evidence="1" id="KW-0175">Coiled coil</keyword>
<accession>A0A445C7Z9</accession>
<proteinExistence type="predicted"/>
<dbReference type="AlphaFoldDB" id="A0A445C7Z9"/>
<dbReference type="EMBL" id="SDMP01000007">
    <property type="protein sequence ID" value="RYR47029.1"/>
    <property type="molecule type" value="Genomic_DNA"/>
</dbReference>
<evidence type="ECO:0000313" key="2">
    <source>
        <dbReference type="EMBL" id="RYR47029.1"/>
    </source>
</evidence>
<organism evidence="2 3">
    <name type="scientific">Arachis hypogaea</name>
    <name type="common">Peanut</name>
    <dbReference type="NCBI Taxonomy" id="3818"/>
    <lineage>
        <taxon>Eukaryota</taxon>
        <taxon>Viridiplantae</taxon>
        <taxon>Streptophyta</taxon>
        <taxon>Embryophyta</taxon>
        <taxon>Tracheophyta</taxon>
        <taxon>Spermatophyta</taxon>
        <taxon>Magnoliopsida</taxon>
        <taxon>eudicotyledons</taxon>
        <taxon>Gunneridae</taxon>
        <taxon>Pentapetalae</taxon>
        <taxon>rosids</taxon>
        <taxon>fabids</taxon>
        <taxon>Fabales</taxon>
        <taxon>Fabaceae</taxon>
        <taxon>Papilionoideae</taxon>
        <taxon>50 kb inversion clade</taxon>
        <taxon>dalbergioids sensu lato</taxon>
        <taxon>Dalbergieae</taxon>
        <taxon>Pterocarpus clade</taxon>
        <taxon>Arachis</taxon>
    </lineage>
</organism>
<sequence length="236" mass="27456">MLLRACDFLKAEPLVFLPCDCVHVQGERYYRYMVQVRRTPDEVNFSAFGRYSADERMARQDAAFVSLEALVADLSVEARVAELEKENALLKERLVAYEALHGRRDDVSKELTTVELNEIYVPFWLKPTRFLNRIFIPIEDVFMHWYCMVVDFGEKIVYHLDSFSDLKMLYAMMTSLTFGPLRQFIPEDMGRWPIRRGNEIPNCNNSDSSAAWVIQWLHPEGSFNLYEISGVVSTCI</sequence>
<evidence type="ECO:0000313" key="3">
    <source>
        <dbReference type="Proteomes" id="UP000289738"/>
    </source>
</evidence>
<protein>
    <recommendedName>
        <fullName evidence="4">Ubiquitin-like protease family profile domain-containing protein</fullName>
    </recommendedName>
</protein>
<feature type="coiled-coil region" evidence="1">
    <location>
        <begin position="73"/>
        <end position="100"/>
    </location>
</feature>
<comment type="caution">
    <text evidence="2">The sequence shown here is derived from an EMBL/GenBank/DDBJ whole genome shotgun (WGS) entry which is preliminary data.</text>
</comment>
<evidence type="ECO:0008006" key="4">
    <source>
        <dbReference type="Google" id="ProtNLM"/>
    </source>
</evidence>
<reference evidence="2 3" key="1">
    <citation type="submission" date="2019-01" db="EMBL/GenBank/DDBJ databases">
        <title>Sequencing of cultivated peanut Arachis hypogaea provides insights into genome evolution and oil improvement.</title>
        <authorList>
            <person name="Chen X."/>
        </authorList>
    </citation>
    <scope>NUCLEOTIDE SEQUENCE [LARGE SCALE GENOMIC DNA]</scope>
    <source>
        <strain evidence="3">cv. Fuhuasheng</strain>
        <tissue evidence="2">Leaves</tissue>
    </source>
</reference>
<dbReference type="SUPFAM" id="SSF54001">
    <property type="entry name" value="Cysteine proteinases"/>
    <property type="match status" value="1"/>
</dbReference>